<name>C1D1P7_DEIDV</name>
<dbReference type="EMBL" id="CP001114">
    <property type="protein sequence ID" value="ACO45771.1"/>
    <property type="molecule type" value="Genomic_DNA"/>
</dbReference>
<keyword evidence="3" id="KW-1185">Reference proteome</keyword>
<dbReference type="HOGENOM" id="CLU_2648483_0_0_0"/>
<evidence type="ECO:0000256" key="1">
    <source>
        <dbReference type="SAM" id="Phobius"/>
    </source>
</evidence>
<accession>C1D1P7</accession>
<dbReference type="Proteomes" id="UP000002208">
    <property type="component" value="Chromosome"/>
</dbReference>
<dbReference type="OrthoDB" id="9944599at2"/>
<keyword evidence="1" id="KW-1133">Transmembrane helix</keyword>
<dbReference type="RefSeq" id="WP_012692894.1">
    <property type="nucleotide sequence ID" value="NC_012526.1"/>
</dbReference>
<keyword evidence="1" id="KW-0472">Membrane</keyword>
<reference evidence="2 3" key="1">
    <citation type="journal article" date="2009" name="PLoS Genet.">
        <title>Alliance of proteomics and genomics to unravel the specificities of Sahara bacterium Deinococcus deserti.</title>
        <authorList>
            <person name="de Groot A."/>
            <person name="Dulermo R."/>
            <person name="Ortet P."/>
            <person name="Blanchard L."/>
            <person name="Guerin P."/>
            <person name="Fernandez B."/>
            <person name="Vacherie B."/>
            <person name="Dossat C."/>
            <person name="Jolivet E."/>
            <person name="Siguier P."/>
            <person name="Chandler M."/>
            <person name="Barakat M."/>
            <person name="Dedieu A."/>
            <person name="Barbe V."/>
            <person name="Heulin T."/>
            <person name="Sommer S."/>
            <person name="Achouak W."/>
            <person name="Armengaud J."/>
        </authorList>
    </citation>
    <scope>NUCLEOTIDE SEQUENCE [LARGE SCALE GENOMIC DNA]</scope>
    <source>
        <strain evidence="3">DSM 17065 / CIP 109153 / LMG 22923 / VCD115</strain>
    </source>
</reference>
<dbReference type="STRING" id="546414.Deide_08950"/>
<dbReference type="KEGG" id="ddr:Deide_08950"/>
<organism evidence="2 3">
    <name type="scientific">Deinococcus deserti (strain DSM 17065 / CIP 109153 / LMG 22923 / VCD115)</name>
    <dbReference type="NCBI Taxonomy" id="546414"/>
    <lineage>
        <taxon>Bacteria</taxon>
        <taxon>Thermotogati</taxon>
        <taxon>Deinococcota</taxon>
        <taxon>Deinococci</taxon>
        <taxon>Deinococcales</taxon>
        <taxon>Deinococcaceae</taxon>
        <taxon>Deinococcus</taxon>
    </lineage>
</organism>
<feature type="transmembrane region" description="Helical" evidence="1">
    <location>
        <begin position="15"/>
        <end position="37"/>
    </location>
</feature>
<feature type="transmembrane region" description="Helical" evidence="1">
    <location>
        <begin position="49"/>
        <end position="74"/>
    </location>
</feature>
<sequence length="80" mass="8954">MFPPHDAPLTAHQRLLLLICTLMFPPLLLMHAALAVWFQDSFPQRARSFAWVGLTFLQGLAVIVVLTGAMAFIFQALRGF</sequence>
<dbReference type="AlphaFoldDB" id="C1D1P7"/>
<protein>
    <submittedName>
        <fullName evidence="2">Uncharacterized protein</fullName>
    </submittedName>
</protein>
<evidence type="ECO:0000313" key="3">
    <source>
        <dbReference type="Proteomes" id="UP000002208"/>
    </source>
</evidence>
<gene>
    <name evidence="2" type="ordered locus">Deide_08950</name>
</gene>
<keyword evidence="1" id="KW-0812">Transmembrane</keyword>
<evidence type="ECO:0000313" key="2">
    <source>
        <dbReference type="EMBL" id="ACO45771.1"/>
    </source>
</evidence>
<dbReference type="PaxDb" id="546414-Deide_08950"/>
<proteinExistence type="predicted"/>